<comment type="caution">
    <text evidence="2">The sequence shown here is derived from an EMBL/GenBank/DDBJ whole genome shotgun (WGS) entry which is preliminary data.</text>
</comment>
<evidence type="ECO:0000313" key="3">
    <source>
        <dbReference type="Proteomes" id="UP001529510"/>
    </source>
</evidence>
<dbReference type="EMBL" id="JAMKFB020000306">
    <property type="protein sequence ID" value="KAL0150105.1"/>
    <property type="molecule type" value="Genomic_DNA"/>
</dbReference>
<dbReference type="AlphaFoldDB" id="A0ABD0MM91"/>
<feature type="region of interest" description="Disordered" evidence="1">
    <location>
        <begin position="36"/>
        <end position="69"/>
    </location>
</feature>
<reference evidence="2 3" key="1">
    <citation type="submission" date="2024-05" db="EMBL/GenBank/DDBJ databases">
        <title>Genome sequencing and assembly of Indian major carp, Cirrhinus mrigala (Hamilton, 1822).</title>
        <authorList>
            <person name="Mohindra V."/>
            <person name="Chowdhury L.M."/>
            <person name="Lal K."/>
            <person name="Jena J.K."/>
        </authorList>
    </citation>
    <scope>NUCLEOTIDE SEQUENCE [LARGE SCALE GENOMIC DNA]</scope>
    <source>
        <strain evidence="2">CM1030</strain>
        <tissue evidence="2">Blood</tissue>
    </source>
</reference>
<evidence type="ECO:0000313" key="2">
    <source>
        <dbReference type="EMBL" id="KAL0150105.1"/>
    </source>
</evidence>
<gene>
    <name evidence="2" type="ORF">M9458_054532</name>
</gene>
<sequence>MYLLRVVGPEILQTSSQKITKRRLHLNCMTRHVIIAKRQRSDAARRQRGGSQKQRRRDPEGQGTVVPTP</sequence>
<accession>A0ABD0MM91</accession>
<keyword evidence="3" id="KW-1185">Reference proteome</keyword>
<organism evidence="2 3">
    <name type="scientific">Cirrhinus mrigala</name>
    <name type="common">Mrigala</name>
    <dbReference type="NCBI Taxonomy" id="683832"/>
    <lineage>
        <taxon>Eukaryota</taxon>
        <taxon>Metazoa</taxon>
        <taxon>Chordata</taxon>
        <taxon>Craniata</taxon>
        <taxon>Vertebrata</taxon>
        <taxon>Euteleostomi</taxon>
        <taxon>Actinopterygii</taxon>
        <taxon>Neopterygii</taxon>
        <taxon>Teleostei</taxon>
        <taxon>Ostariophysi</taxon>
        <taxon>Cypriniformes</taxon>
        <taxon>Cyprinidae</taxon>
        <taxon>Labeoninae</taxon>
        <taxon>Labeonini</taxon>
        <taxon>Cirrhinus</taxon>
    </lineage>
</organism>
<dbReference type="Proteomes" id="UP001529510">
    <property type="component" value="Unassembled WGS sequence"/>
</dbReference>
<protein>
    <submittedName>
        <fullName evidence="2">Uncharacterized protein</fullName>
    </submittedName>
</protein>
<feature type="non-terminal residue" evidence="2">
    <location>
        <position position="69"/>
    </location>
</feature>
<name>A0ABD0MM91_CIRMR</name>
<proteinExistence type="predicted"/>
<evidence type="ECO:0000256" key="1">
    <source>
        <dbReference type="SAM" id="MobiDB-lite"/>
    </source>
</evidence>